<keyword evidence="5" id="KW-1185">Reference proteome</keyword>
<dbReference type="AlphaFoldDB" id="A0A9D5HB30"/>
<protein>
    <submittedName>
        <fullName evidence="4">Uncharacterized protein</fullName>
    </submittedName>
</protein>
<dbReference type="GO" id="GO:0016020">
    <property type="term" value="C:membrane"/>
    <property type="evidence" value="ECO:0007669"/>
    <property type="project" value="TreeGrafter"/>
</dbReference>
<comment type="caution">
    <text evidence="4">The sequence shown here is derived from an EMBL/GenBank/DDBJ whole genome shotgun (WGS) entry which is preliminary data.</text>
</comment>
<gene>
    <name evidence="4" type="ORF">J5N97_022958</name>
</gene>
<reference evidence="4" key="2">
    <citation type="journal article" date="2022" name="Hortic Res">
        <title>The genome of Dioscorea zingiberensis sheds light on the biosynthesis, origin and evolution of the medicinally important diosgenin saponins.</title>
        <authorList>
            <person name="Li Y."/>
            <person name="Tan C."/>
            <person name="Li Z."/>
            <person name="Guo J."/>
            <person name="Li S."/>
            <person name="Chen X."/>
            <person name="Wang C."/>
            <person name="Dai X."/>
            <person name="Yang H."/>
            <person name="Song W."/>
            <person name="Hou L."/>
            <person name="Xu J."/>
            <person name="Tong Z."/>
            <person name="Xu A."/>
            <person name="Yuan X."/>
            <person name="Wang W."/>
            <person name="Yang Q."/>
            <person name="Chen L."/>
            <person name="Sun Z."/>
            <person name="Wang K."/>
            <person name="Pan B."/>
            <person name="Chen J."/>
            <person name="Bao Y."/>
            <person name="Liu F."/>
            <person name="Qi X."/>
            <person name="Gang D.R."/>
            <person name="Wen J."/>
            <person name="Li J."/>
        </authorList>
    </citation>
    <scope>NUCLEOTIDE SEQUENCE</scope>
    <source>
        <strain evidence="4">Dzin_1.0</strain>
    </source>
</reference>
<evidence type="ECO:0000313" key="4">
    <source>
        <dbReference type="EMBL" id="KAJ0970081.1"/>
    </source>
</evidence>
<evidence type="ECO:0000313" key="5">
    <source>
        <dbReference type="Proteomes" id="UP001085076"/>
    </source>
</evidence>
<name>A0A9D5HB30_9LILI</name>
<proteinExistence type="inferred from homology"/>
<sequence>MKDCCGNWGKQRDWTEIVKQLARNGVMVLLTARDVKRGTEAVEKLKESGLTMLRASGIIVEHLDSSTKESMEQGGLLGFRKIVSTAVQDYKKAEECLDINYYGTKKVIDSLIPLFQLSHSPRIVNVSSIVGKLQNIPSESIKKNSVMLDNLTEEKLDELLQRLFK</sequence>
<dbReference type="GO" id="GO:0016491">
    <property type="term" value="F:oxidoreductase activity"/>
    <property type="evidence" value="ECO:0007669"/>
    <property type="project" value="UniProtKB-KW"/>
</dbReference>
<evidence type="ECO:0000256" key="3">
    <source>
        <dbReference type="ARBA" id="ARBA00023002"/>
    </source>
</evidence>
<dbReference type="OrthoDB" id="1933717at2759"/>
<dbReference type="InterPro" id="IPR036291">
    <property type="entry name" value="NAD(P)-bd_dom_sf"/>
</dbReference>
<dbReference type="Proteomes" id="UP001085076">
    <property type="component" value="Miscellaneous, Linkage group lg06"/>
</dbReference>
<dbReference type="SUPFAM" id="SSF51735">
    <property type="entry name" value="NAD(P)-binding Rossmann-fold domains"/>
    <property type="match status" value="1"/>
</dbReference>
<keyword evidence="2" id="KW-0521">NADP</keyword>
<reference evidence="4" key="1">
    <citation type="submission" date="2021-03" db="EMBL/GenBank/DDBJ databases">
        <authorList>
            <person name="Li Z."/>
            <person name="Yang C."/>
        </authorList>
    </citation>
    <scope>NUCLEOTIDE SEQUENCE</scope>
    <source>
        <strain evidence="4">Dzin_1.0</strain>
        <tissue evidence="4">Leaf</tissue>
    </source>
</reference>
<dbReference type="Gene3D" id="3.40.50.720">
    <property type="entry name" value="NAD(P)-binding Rossmann-like Domain"/>
    <property type="match status" value="2"/>
</dbReference>
<dbReference type="EMBL" id="JAGGNH010000006">
    <property type="protein sequence ID" value="KAJ0970081.1"/>
    <property type="molecule type" value="Genomic_DNA"/>
</dbReference>
<accession>A0A9D5HB30</accession>
<keyword evidence="3" id="KW-0560">Oxidoreductase</keyword>
<organism evidence="4 5">
    <name type="scientific">Dioscorea zingiberensis</name>
    <dbReference type="NCBI Taxonomy" id="325984"/>
    <lineage>
        <taxon>Eukaryota</taxon>
        <taxon>Viridiplantae</taxon>
        <taxon>Streptophyta</taxon>
        <taxon>Embryophyta</taxon>
        <taxon>Tracheophyta</taxon>
        <taxon>Spermatophyta</taxon>
        <taxon>Magnoliopsida</taxon>
        <taxon>Liliopsida</taxon>
        <taxon>Dioscoreales</taxon>
        <taxon>Dioscoreaceae</taxon>
        <taxon>Dioscorea</taxon>
    </lineage>
</organism>
<dbReference type="InterPro" id="IPR002347">
    <property type="entry name" value="SDR_fam"/>
</dbReference>
<dbReference type="Pfam" id="PF00106">
    <property type="entry name" value="adh_short"/>
    <property type="match status" value="1"/>
</dbReference>
<dbReference type="PANTHER" id="PTHR43490">
    <property type="entry name" value="(+)-NEOMENTHOL DEHYDROGENASE"/>
    <property type="match status" value="1"/>
</dbReference>
<comment type="similarity">
    <text evidence="1">Belongs to the short-chain dehydrogenases/reductases (SDR) family.</text>
</comment>
<dbReference type="PANTHER" id="PTHR43490:SF98">
    <property type="entry name" value="OS02G0640600 PROTEIN"/>
    <property type="match status" value="1"/>
</dbReference>
<evidence type="ECO:0000256" key="2">
    <source>
        <dbReference type="ARBA" id="ARBA00022857"/>
    </source>
</evidence>
<evidence type="ECO:0000256" key="1">
    <source>
        <dbReference type="ARBA" id="ARBA00006484"/>
    </source>
</evidence>